<dbReference type="KEGG" id="cprt:FIC82_003980"/>
<dbReference type="SUPFAM" id="SSF56112">
    <property type="entry name" value="Protein kinase-like (PK-like)"/>
    <property type="match status" value="1"/>
</dbReference>
<evidence type="ECO:0000313" key="4">
    <source>
        <dbReference type="EMBL" id="QJW35484.1"/>
    </source>
</evidence>
<feature type="region of interest" description="Disordered" evidence="1">
    <location>
        <begin position="762"/>
        <end position="783"/>
    </location>
</feature>
<organism evidence="4 5">
    <name type="scientific">Cellulosimicrobium protaetiae</name>
    <dbReference type="NCBI Taxonomy" id="2587808"/>
    <lineage>
        <taxon>Bacteria</taxon>
        <taxon>Bacillati</taxon>
        <taxon>Actinomycetota</taxon>
        <taxon>Actinomycetes</taxon>
        <taxon>Micrococcales</taxon>
        <taxon>Promicromonosporaceae</taxon>
        <taxon>Cellulosimicrobium</taxon>
    </lineage>
</organism>
<protein>
    <recommendedName>
        <fullName evidence="6">Protein kinase domain-containing protein</fullName>
    </recommendedName>
</protein>
<dbReference type="RefSeq" id="WP_168731466.1">
    <property type="nucleotide sequence ID" value="NZ_CP052757.1"/>
</dbReference>
<evidence type="ECO:0008006" key="6">
    <source>
        <dbReference type="Google" id="ProtNLM"/>
    </source>
</evidence>
<dbReference type="InterPro" id="IPR000719">
    <property type="entry name" value="Prot_kinase_dom"/>
</dbReference>
<dbReference type="EMBL" id="CP052757">
    <property type="protein sequence ID" value="QJW35484.1"/>
    <property type="molecule type" value="Genomic_DNA"/>
</dbReference>
<dbReference type="GO" id="GO:0004672">
    <property type="term" value="F:protein kinase activity"/>
    <property type="evidence" value="ECO:0007669"/>
    <property type="project" value="InterPro"/>
</dbReference>
<dbReference type="NCBIfam" id="NF041770">
    <property type="entry name" value="CFI_box_CTERM"/>
    <property type="match status" value="1"/>
</dbReference>
<dbReference type="AlphaFoldDB" id="A0A6M5UBM8"/>
<dbReference type="InterPro" id="IPR049886">
    <property type="entry name" value="CFI_box_CTERM_dom"/>
</dbReference>
<name>A0A6M5UBM8_9MICO</name>
<dbReference type="Proteomes" id="UP000451354">
    <property type="component" value="Chromosome"/>
</dbReference>
<feature type="region of interest" description="Disordered" evidence="1">
    <location>
        <begin position="228"/>
        <end position="258"/>
    </location>
</feature>
<feature type="domain" description="C2H2-type" evidence="3">
    <location>
        <begin position="726"/>
        <end position="760"/>
    </location>
</feature>
<dbReference type="PROSITE" id="PS50011">
    <property type="entry name" value="PROTEIN_KINASE_DOM"/>
    <property type="match status" value="1"/>
</dbReference>
<dbReference type="PROSITE" id="PS50157">
    <property type="entry name" value="ZINC_FINGER_C2H2_2"/>
    <property type="match status" value="1"/>
</dbReference>
<dbReference type="InterPro" id="IPR011009">
    <property type="entry name" value="Kinase-like_dom_sf"/>
</dbReference>
<evidence type="ECO:0000313" key="5">
    <source>
        <dbReference type="Proteomes" id="UP000451354"/>
    </source>
</evidence>
<sequence>MVSSSMASPEATRIDPVELVGAESRLFVDTNVFMDTDPRREGGLRNLLERIAPAILQHDRPVIVPTKVIDELTAKSRASTADLDEPGAAATRKAKNALVFLRSAEAAGLVRNDLGDGSNPYADDLFVDLFEAYSPKYAMFLITNDVTLLLRINLLGRSSTHPVRAGSLTPDGLMECEDPRVLYGRGQRKLRRISTALETGGGTRKDHLEAASLKSVLLAYGDAFDLSAEEDSRNGRPRTSHGTSSDVPPRPRPSPFAADAAYQGPDEVLPVRDIPSEGDHVRVVSPGNTYECTLLGRLGEGGEGSVYAVSDTHVVKIFDGDHITVHREEKIRLLVGRQLDEPGICFPQAFVTDLDGAFVGYLMPRASGREFSKSLFNPRRFRNEYPGWTKSDLVDVAISFLEKVDYLHSQNILLGDINPKNLLVDANKDVWVIDADSWQLEGFPCPVGTEMFSAPSVIGRRYPDFLRTIEDERFAVATMLFMILITGQFPYARSGSDGDIVRLIKEGNFAFQYKENSNQDQPAGNWRFMWSHLQVGVKGLFWHTFHRDGDRYDDRPTDQEWLTAFRGYRRYLGSPANFDPLSNDVYPTRFKAMSPDTPLYECSGCGASMAGIWSDTTKSYATPSLCLKCKEHQPACADCGRRRSSLKDGRCYDCNQGTCASCGRGIRKQYLVRGRCNACQTIACKGCGLESERSTLSSGRCARCRAADAARRAEQQKRGRTIDPTRLCTRCGKTFITHGNVEWHQTNNKPVPTAHRRDAPACVPVQSRPGTGAPKPSTDGKAEGSGGCFVATAVYGSYDCPEVWVLRRWRDTRLRTTAPGRLFVRCYYRWSPPLVAHVGEKPWFTTPVLHLLNRVVRTLKRSGFGDEPYQDRDPIGSEVRRPGGNPTEGDVRGAAQH</sequence>
<dbReference type="Gene3D" id="1.10.510.10">
    <property type="entry name" value="Transferase(Phosphotransferase) domain 1"/>
    <property type="match status" value="1"/>
</dbReference>
<gene>
    <name evidence="4" type="ORF">FIC82_003980</name>
</gene>
<dbReference type="Pfam" id="PF00069">
    <property type="entry name" value="Pkinase"/>
    <property type="match status" value="1"/>
</dbReference>
<evidence type="ECO:0000259" key="3">
    <source>
        <dbReference type="PROSITE" id="PS50157"/>
    </source>
</evidence>
<proteinExistence type="predicted"/>
<dbReference type="InterPro" id="IPR013087">
    <property type="entry name" value="Znf_C2H2_type"/>
</dbReference>
<evidence type="ECO:0000259" key="2">
    <source>
        <dbReference type="PROSITE" id="PS50011"/>
    </source>
</evidence>
<keyword evidence="5" id="KW-1185">Reference proteome</keyword>
<dbReference type="GO" id="GO:0005524">
    <property type="term" value="F:ATP binding"/>
    <property type="evidence" value="ECO:0007669"/>
    <property type="project" value="InterPro"/>
</dbReference>
<accession>A0A6M5UBM8</accession>
<dbReference type="SMART" id="SM00220">
    <property type="entry name" value="S_TKc"/>
    <property type="match status" value="1"/>
</dbReference>
<evidence type="ECO:0000256" key="1">
    <source>
        <dbReference type="SAM" id="MobiDB-lite"/>
    </source>
</evidence>
<feature type="compositionally biased region" description="Basic and acidic residues" evidence="1">
    <location>
        <begin position="869"/>
        <end position="881"/>
    </location>
</feature>
<feature type="domain" description="Protein kinase" evidence="2">
    <location>
        <begin position="292"/>
        <end position="572"/>
    </location>
</feature>
<reference evidence="4 5" key="1">
    <citation type="journal article" date="2022" name="Int. J. Syst. Evol. Microbiol.">
        <title>Cellulosimicrobium protaetiae sp. nov., isolated from the gut of the larva of Protaetia brevitarsis seulensis.</title>
        <authorList>
            <person name="Le Han H."/>
            <person name="Nguyen T.T.H."/>
            <person name="Li Z."/>
            <person name="Shin N.R."/>
            <person name="Kim S.G."/>
        </authorList>
    </citation>
    <scope>NUCLEOTIDE SEQUENCE [LARGE SCALE GENOMIC DNA]</scope>
    <source>
        <strain evidence="4 5">BI34</strain>
    </source>
</reference>
<feature type="region of interest" description="Disordered" evidence="1">
    <location>
        <begin position="863"/>
        <end position="897"/>
    </location>
</feature>